<feature type="domain" description="XdhC Rossmann" evidence="2">
    <location>
        <begin position="108"/>
        <end position="253"/>
    </location>
</feature>
<organism evidence="3 4">
    <name type="scientific">Acidiphilium acidophilum</name>
    <name type="common">Thiobacillus acidophilus</name>
    <dbReference type="NCBI Taxonomy" id="76588"/>
    <lineage>
        <taxon>Bacteria</taxon>
        <taxon>Pseudomonadati</taxon>
        <taxon>Pseudomonadota</taxon>
        <taxon>Alphaproteobacteria</taxon>
        <taxon>Acetobacterales</taxon>
        <taxon>Acidocellaceae</taxon>
        <taxon>Acidiphilium</taxon>
    </lineage>
</organism>
<gene>
    <name evidence="3" type="primary">xdhC</name>
    <name evidence="3" type="ORF">SIL87_05280</name>
</gene>
<dbReference type="PANTHER" id="PTHR30388:SF6">
    <property type="entry name" value="XANTHINE DEHYDROGENASE SUBUNIT A-RELATED"/>
    <property type="match status" value="1"/>
</dbReference>
<dbReference type="RefSeq" id="WP_319613141.1">
    <property type="nucleotide sequence ID" value="NZ_JAWXYB010000018.1"/>
</dbReference>
<dbReference type="InterPro" id="IPR052698">
    <property type="entry name" value="MoCofactor_Util/Proc"/>
</dbReference>
<dbReference type="EMBL" id="JAWXYB010000018">
    <property type="protein sequence ID" value="MDX5930179.1"/>
    <property type="molecule type" value="Genomic_DNA"/>
</dbReference>
<comment type="caution">
    <text evidence="3">The sequence shown here is derived from an EMBL/GenBank/DDBJ whole genome shotgun (WGS) entry which is preliminary data.</text>
</comment>
<dbReference type="Pfam" id="PF13478">
    <property type="entry name" value="XdhC_C"/>
    <property type="match status" value="1"/>
</dbReference>
<dbReference type="PANTHER" id="PTHR30388">
    <property type="entry name" value="ALDEHYDE OXIDOREDUCTASE MOLYBDENUM COFACTOR ASSEMBLY PROTEIN"/>
    <property type="match status" value="1"/>
</dbReference>
<dbReference type="InterPro" id="IPR014308">
    <property type="entry name" value="Xanthine_DH_XdhC"/>
</dbReference>
<dbReference type="NCBIfam" id="TIGR02964">
    <property type="entry name" value="xanthine_xdhC"/>
    <property type="match status" value="1"/>
</dbReference>
<feature type="domain" description="XdhC- CoxI" evidence="1">
    <location>
        <begin position="12"/>
        <end position="57"/>
    </location>
</feature>
<name>A0AAW9DM00_ACIAO</name>
<sequence length="289" mass="30510">MSLAVPSGVCVEIRTVLGSAPREPGALMLVRADGIEGTIGGGQLEFVAIERARALLAVWHRHGTPRDDITETRALGPHLGQCCGGVVVLAYRPWFEAVLPPPHPRFHLQLHGAGHVGRALVRILAAIPCTIDWIDSRVDAFPPAQGDTVARIEPHITDDPVARVGRAPPRSLFLVMTHSHALDAAITGTALARGDAGYVGLIGSATKRARFEHRWRHQRLSDEAIGSLICPVGLPGIAGKQPEILAVAIAAQLLSHAPTPDSARNPSMPSTSHACSGCGPDLICPAHGH</sequence>
<dbReference type="InterPro" id="IPR003777">
    <property type="entry name" value="XdhC_CoxI"/>
</dbReference>
<accession>A0AAW9DM00</accession>
<keyword evidence="4" id="KW-1185">Reference proteome</keyword>
<evidence type="ECO:0000259" key="1">
    <source>
        <dbReference type="Pfam" id="PF02625"/>
    </source>
</evidence>
<proteinExistence type="predicted"/>
<protein>
    <submittedName>
        <fullName evidence="3">Xanthine dehydrogenase accessory protein XdhC</fullName>
    </submittedName>
</protein>
<dbReference type="Pfam" id="PF02625">
    <property type="entry name" value="XdhC_CoxI"/>
    <property type="match status" value="1"/>
</dbReference>
<evidence type="ECO:0000313" key="4">
    <source>
        <dbReference type="Proteomes" id="UP001279553"/>
    </source>
</evidence>
<dbReference type="Gene3D" id="3.40.50.720">
    <property type="entry name" value="NAD(P)-binding Rossmann-like Domain"/>
    <property type="match status" value="1"/>
</dbReference>
<dbReference type="InterPro" id="IPR027051">
    <property type="entry name" value="XdhC_Rossmann_dom"/>
</dbReference>
<dbReference type="AlphaFoldDB" id="A0AAW9DM00"/>
<evidence type="ECO:0000259" key="2">
    <source>
        <dbReference type="Pfam" id="PF13478"/>
    </source>
</evidence>
<dbReference type="Proteomes" id="UP001279553">
    <property type="component" value="Unassembled WGS sequence"/>
</dbReference>
<reference evidence="3 4" key="1">
    <citation type="submission" date="2023-11" db="EMBL/GenBank/DDBJ databases">
        <title>MicrobeMod: A computational toolkit for identifying prokaryotic methylation and restriction-modification with nanopore sequencing.</title>
        <authorList>
            <person name="Crits-Christoph A."/>
            <person name="Kang S.C."/>
            <person name="Lee H."/>
            <person name="Ostrov N."/>
        </authorList>
    </citation>
    <scope>NUCLEOTIDE SEQUENCE [LARGE SCALE GENOMIC DNA]</scope>
    <source>
        <strain evidence="3 4">DSMZ 700</strain>
    </source>
</reference>
<evidence type="ECO:0000313" key="3">
    <source>
        <dbReference type="EMBL" id="MDX5930179.1"/>
    </source>
</evidence>